<proteinExistence type="predicted"/>
<protein>
    <submittedName>
        <fullName evidence="1">Uncharacterized protein</fullName>
    </submittedName>
</protein>
<accession>B5I4E4</accession>
<sequence length="40" mass="4238">MALTLTTLTVAYDAVITSCRTWQKATAPAQRSAAQARQAA</sequence>
<reference evidence="1" key="1">
    <citation type="submission" date="2009-10" db="EMBL/GenBank/DDBJ databases">
        <title>The genome sequence of Streptomyces sviceus strain ATCC 29083.</title>
        <authorList>
            <consortium name="The Broad Institute Genome Sequencing Platform"/>
            <consortium name="Broad Institute Microbial Sequencing Center"/>
            <person name="Fischbach M."/>
            <person name="Godfrey P."/>
            <person name="Ward D."/>
            <person name="Young S."/>
            <person name="Zeng Q."/>
            <person name="Koehrsen M."/>
            <person name="Alvarado L."/>
            <person name="Berlin A.M."/>
            <person name="Bochicchio J."/>
            <person name="Borenstein D."/>
            <person name="Chapman S.B."/>
            <person name="Chen Z."/>
            <person name="Engels R."/>
            <person name="Freedman E."/>
            <person name="Gellesch M."/>
            <person name="Goldberg J."/>
            <person name="Griggs A."/>
            <person name="Gujja S."/>
            <person name="Heilman E.R."/>
            <person name="Heiman D.I."/>
            <person name="Hepburn T.A."/>
            <person name="Howarth C."/>
            <person name="Jen D."/>
            <person name="Larson L."/>
            <person name="Lewis B."/>
            <person name="Mehta T."/>
            <person name="Park D."/>
            <person name="Pearson M."/>
            <person name="Richards J."/>
            <person name="Roberts A."/>
            <person name="Saif S."/>
            <person name="Shea T.D."/>
            <person name="Shenoy N."/>
            <person name="Sisk P."/>
            <person name="Stolte C."/>
            <person name="Sykes S.N."/>
            <person name="Thomson T."/>
            <person name="Walk T."/>
            <person name="White J."/>
            <person name="Yandava C."/>
            <person name="Straight P."/>
            <person name="Clardy J."/>
            <person name="Hung D."/>
            <person name="Kolter R."/>
            <person name="Mekalanos J."/>
            <person name="Walker S."/>
            <person name="Walsh C.T."/>
            <person name="Wieland-Brown L.C."/>
            <person name="Haas B."/>
            <person name="Nusbaum C."/>
            <person name="Birren B."/>
        </authorList>
    </citation>
    <scope>NUCLEOTIDE SEQUENCE [LARGE SCALE GENOMIC DNA]</scope>
    <source>
        <strain evidence="1">ATCC 29083</strain>
    </source>
</reference>
<dbReference type="RefSeq" id="WP_007379308.1">
    <property type="nucleotide sequence ID" value="NZ_CM000951.1"/>
</dbReference>
<dbReference type="EMBL" id="CM000951">
    <property type="protein sequence ID" value="EDY59949.1"/>
    <property type="molecule type" value="Genomic_DNA"/>
</dbReference>
<organism evidence="1 2">
    <name type="scientific">Streptomyces sviceus (strain ATCC 29083 / DSM 924 / JCM 4929 / NBRC 13980 / NCIMB 11184 / NRRL 5439 / UC 5370)</name>
    <dbReference type="NCBI Taxonomy" id="463191"/>
    <lineage>
        <taxon>Bacteria</taxon>
        <taxon>Bacillati</taxon>
        <taxon>Actinomycetota</taxon>
        <taxon>Actinomycetes</taxon>
        <taxon>Kitasatosporales</taxon>
        <taxon>Streptomycetaceae</taxon>
        <taxon>Streptomyces</taxon>
    </lineage>
</organism>
<keyword evidence="2" id="KW-1185">Reference proteome</keyword>
<dbReference type="AlphaFoldDB" id="B5I4E4"/>
<evidence type="ECO:0000313" key="1">
    <source>
        <dbReference type="EMBL" id="EDY59949.1"/>
    </source>
</evidence>
<evidence type="ECO:0000313" key="2">
    <source>
        <dbReference type="Proteomes" id="UP000002785"/>
    </source>
</evidence>
<name>B5I4E4_STRX2</name>
<gene>
    <name evidence="1" type="ORF">SSEG_06529</name>
</gene>
<dbReference type="Proteomes" id="UP000002785">
    <property type="component" value="Chromosome"/>
</dbReference>
<dbReference type="HOGENOM" id="CLU_3297454_0_0_11"/>